<dbReference type="InterPro" id="IPR058547">
    <property type="entry name" value="Pelota_N"/>
</dbReference>
<dbReference type="KEGG" id="mzh:Mzhil_0418"/>
<dbReference type="Pfam" id="PF03465">
    <property type="entry name" value="eRF1_3"/>
    <property type="match status" value="1"/>
</dbReference>
<evidence type="ECO:0000256" key="8">
    <source>
        <dbReference type="ARBA" id="ARBA00022801"/>
    </source>
</evidence>
<keyword evidence="7 9" id="KW-0255">Endonuclease</keyword>
<dbReference type="HOGENOM" id="CLU_023334_0_0_2"/>
<sequence>MRIVKRNLKGNEGEISLIMESLDDLWHLKYIIERGDLIFAVTKRKAESATDKIRPEKTEKKTVRLGVRVENIEFHKFSNRLRVTGVIESGMDSGSYHTLNIEEDSHVSIVKKWKNDQLERIQEAEAASRRPKVIIVCIEEGDADIGLVRHYGVETYSHITQSSGKGEGTLRELFFDNILDQLMTAASGSESIVIAGPGFTKDDFVKYVNNKEPSIVERVVMEDTSSIGVSGFQEVLKRGAVDRIMEESRIARESMLIDELLKEIATDGKAEYGFEQVTNALNYGAIETLLIADEMLRQEREKDNIDSFLLSVEQAQGRVVVFSTEFEPGQKLMALGGIAALLRFKI</sequence>
<evidence type="ECO:0000256" key="6">
    <source>
        <dbReference type="ARBA" id="ARBA00022723"/>
    </source>
</evidence>
<dbReference type="PANTHER" id="PTHR10853:SF0">
    <property type="entry name" value="PROTEIN PELOTA HOMOLOG"/>
    <property type="match status" value="1"/>
</dbReference>
<gene>
    <name evidence="9" type="primary">pelA</name>
    <name evidence="11" type="ordered locus">Mzhil_0418</name>
</gene>
<dbReference type="Proteomes" id="UP000006622">
    <property type="component" value="Chromosome"/>
</dbReference>
<dbReference type="GO" id="GO:0032790">
    <property type="term" value="P:ribosome disassembly"/>
    <property type="evidence" value="ECO:0007669"/>
    <property type="project" value="TreeGrafter"/>
</dbReference>
<keyword evidence="12" id="KW-1185">Reference proteome</keyword>
<evidence type="ECO:0000256" key="2">
    <source>
        <dbReference type="ARBA" id="ARBA00004496"/>
    </source>
</evidence>
<evidence type="ECO:0000256" key="7">
    <source>
        <dbReference type="ARBA" id="ARBA00022759"/>
    </source>
</evidence>
<dbReference type="InterPro" id="IPR029064">
    <property type="entry name" value="Ribosomal_eL30-like_sf"/>
</dbReference>
<comment type="subcellular location">
    <subcellularLocation>
        <location evidence="2 9">Cytoplasm</location>
    </subcellularLocation>
</comment>
<dbReference type="SUPFAM" id="SSF159065">
    <property type="entry name" value="Dom34/Pelota N-terminal domain-like"/>
    <property type="match status" value="1"/>
</dbReference>
<dbReference type="SMART" id="SM01194">
    <property type="entry name" value="eRF1_1"/>
    <property type="match status" value="1"/>
</dbReference>
<proteinExistence type="inferred from homology"/>
<keyword evidence="8 9" id="KW-0378">Hydrolase</keyword>
<dbReference type="InterPro" id="IPR023521">
    <property type="entry name" value="Pelota_arc"/>
</dbReference>
<evidence type="ECO:0000313" key="11">
    <source>
        <dbReference type="EMBL" id="AEH60293.1"/>
    </source>
</evidence>
<dbReference type="Gene3D" id="2.30.30.870">
    <property type="entry name" value="Pelota, domain A"/>
    <property type="match status" value="1"/>
</dbReference>
<name>F7XPG4_METZD</name>
<dbReference type="EC" id="3.1.-.-" evidence="9"/>
<keyword evidence="6 9" id="KW-0479">Metal-binding</keyword>
<evidence type="ECO:0000256" key="9">
    <source>
        <dbReference type="HAMAP-Rule" id="MF_01853"/>
    </source>
</evidence>
<dbReference type="GO" id="GO:0016787">
    <property type="term" value="F:hydrolase activity"/>
    <property type="evidence" value="ECO:0007669"/>
    <property type="project" value="UniProtKB-KW"/>
</dbReference>
<keyword evidence="4 9" id="KW-0963">Cytoplasm</keyword>
<dbReference type="GO" id="GO:0005737">
    <property type="term" value="C:cytoplasm"/>
    <property type="evidence" value="ECO:0007669"/>
    <property type="project" value="UniProtKB-SubCell"/>
</dbReference>
<dbReference type="Gene3D" id="3.30.420.60">
    <property type="entry name" value="eRF1 domain 2"/>
    <property type="match status" value="1"/>
</dbReference>
<protein>
    <recommendedName>
        <fullName evidence="9">Protein pelota homolog</fullName>
        <ecNumber evidence="9">3.1.-.-</ecNumber>
    </recommendedName>
</protein>
<dbReference type="GO" id="GO:0070966">
    <property type="term" value="P:nuclear-transcribed mRNA catabolic process, no-go decay"/>
    <property type="evidence" value="ECO:0007669"/>
    <property type="project" value="InterPro"/>
</dbReference>
<comment type="function">
    <text evidence="9">May function in recognizing stalled ribosomes, interact with stem-loop structures in stalled mRNA molecules, and effect endonucleolytic cleavage of the mRNA. May play a role in the release non-functional ribosomes and degradation of damaged mRNAs. Has endoribonuclease activity.</text>
</comment>
<dbReference type="InterPro" id="IPR005141">
    <property type="entry name" value="eRF1_2"/>
</dbReference>
<reference evidence="11 12" key="1">
    <citation type="submission" date="2010-07" db="EMBL/GenBank/DDBJ databases">
        <title>The complete genome of Methanosalsum zhilinae DSM 4017.</title>
        <authorList>
            <consortium name="US DOE Joint Genome Institute (JGI-PGF)"/>
            <person name="Lucas S."/>
            <person name="Copeland A."/>
            <person name="Lapidus A."/>
            <person name="Glavina del Rio T."/>
            <person name="Dalin E."/>
            <person name="Tice H."/>
            <person name="Bruce D."/>
            <person name="Goodwin L."/>
            <person name="Pitluck S."/>
            <person name="Kyrpides N."/>
            <person name="Mavromatis K."/>
            <person name="Ovchinnikova G."/>
            <person name="Daligault H."/>
            <person name="Detter J.C."/>
            <person name="Han C."/>
            <person name="Tapia R."/>
            <person name="Larimer F."/>
            <person name="Land M."/>
            <person name="Hauser L."/>
            <person name="Markowitz V."/>
            <person name="Cheng J.-F."/>
            <person name="Hugenholtz P."/>
            <person name="Woyke T."/>
            <person name="Wu D."/>
            <person name="Spring S."/>
            <person name="Schueler E."/>
            <person name="Brambilla E."/>
            <person name="Klenk H.-P."/>
            <person name="Eisen J.A."/>
        </authorList>
    </citation>
    <scope>NUCLEOTIDE SEQUENCE [LARGE SCALE GENOMIC DNA]</scope>
    <source>
        <strain evidence="12">DSM 4017 / NBRC 107636 / OCM 62 / WeN5</strain>
    </source>
</reference>
<dbReference type="GO" id="GO:0071025">
    <property type="term" value="P:RNA surveillance"/>
    <property type="evidence" value="ECO:0007669"/>
    <property type="project" value="InterPro"/>
</dbReference>
<comment type="similarity">
    <text evidence="3 9">Belongs to the eukaryotic release factor 1 family. Pelota subfamily.</text>
</comment>
<dbReference type="SUPFAM" id="SSF53137">
    <property type="entry name" value="Translational machinery components"/>
    <property type="match status" value="1"/>
</dbReference>
<comment type="cofactor">
    <cofactor evidence="1 9">
        <name>a divalent metal cation</name>
        <dbReference type="ChEBI" id="CHEBI:60240"/>
    </cofactor>
</comment>
<organism evidence="11 12">
    <name type="scientific">Methanosalsum zhilinae (strain DSM 4017 / NBRC 107636 / OCM 62 / WeN5)</name>
    <name type="common">Methanohalophilus zhilinae</name>
    <dbReference type="NCBI Taxonomy" id="679901"/>
    <lineage>
        <taxon>Archaea</taxon>
        <taxon>Methanobacteriati</taxon>
        <taxon>Methanobacteriota</taxon>
        <taxon>Stenosarchaea group</taxon>
        <taxon>Methanomicrobia</taxon>
        <taxon>Methanosarcinales</taxon>
        <taxon>Methanosarcinaceae</taxon>
        <taxon>Methanosalsum</taxon>
    </lineage>
</organism>
<evidence type="ECO:0000256" key="5">
    <source>
        <dbReference type="ARBA" id="ARBA00022722"/>
    </source>
</evidence>
<dbReference type="Pfam" id="PF26356">
    <property type="entry name" value="Pelota_N"/>
    <property type="match status" value="1"/>
</dbReference>
<dbReference type="InterPro" id="IPR004405">
    <property type="entry name" value="TF_pelota"/>
</dbReference>
<dbReference type="Gene3D" id="3.30.1330.30">
    <property type="match status" value="1"/>
</dbReference>
<dbReference type="SUPFAM" id="SSF55315">
    <property type="entry name" value="L30e-like"/>
    <property type="match status" value="1"/>
</dbReference>
<feature type="domain" description="eRF1/Pelota-like N-terminal" evidence="10">
    <location>
        <begin position="1"/>
        <end position="126"/>
    </location>
</feature>
<evidence type="ECO:0000259" key="10">
    <source>
        <dbReference type="SMART" id="SM01194"/>
    </source>
</evidence>
<dbReference type="InterPro" id="IPR042226">
    <property type="entry name" value="eFR1_2_sf"/>
</dbReference>
<evidence type="ECO:0000256" key="4">
    <source>
        <dbReference type="ARBA" id="ARBA00022490"/>
    </source>
</evidence>
<dbReference type="FunFam" id="2.30.30.870:FF:000002">
    <property type="entry name" value="Protein pelota homolog"/>
    <property type="match status" value="1"/>
</dbReference>
<dbReference type="STRING" id="679901.Mzhil_0418"/>
<keyword evidence="5 9" id="KW-0540">Nuclease</keyword>
<dbReference type="InterPro" id="IPR005140">
    <property type="entry name" value="eRF1_Pelota-like_N"/>
</dbReference>
<dbReference type="GeneID" id="10822023"/>
<dbReference type="GO" id="GO:0070651">
    <property type="term" value="P:nonfunctional rRNA decay"/>
    <property type="evidence" value="ECO:0007669"/>
    <property type="project" value="TreeGrafter"/>
</dbReference>
<dbReference type="AlphaFoldDB" id="F7XPG4"/>
<accession>F7XPG4</accession>
<dbReference type="InterPro" id="IPR005142">
    <property type="entry name" value="eRF1_3"/>
</dbReference>
<evidence type="ECO:0000256" key="3">
    <source>
        <dbReference type="ARBA" id="ARBA00009504"/>
    </source>
</evidence>
<dbReference type="HAMAP" id="MF_01853">
    <property type="entry name" value="PelO"/>
    <property type="match status" value="1"/>
</dbReference>
<dbReference type="Pfam" id="PF03464">
    <property type="entry name" value="eRF1_2"/>
    <property type="match status" value="1"/>
</dbReference>
<dbReference type="GO" id="GO:0004519">
    <property type="term" value="F:endonuclease activity"/>
    <property type="evidence" value="ECO:0007669"/>
    <property type="project" value="UniProtKB-UniRule"/>
</dbReference>
<dbReference type="PANTHER" id="PTHR10853">
    <property type="entry name" value="PELOTA"/>
    <property type="match status" value="1"/>
</dbReference>
<comment type="subunit">
    <text evidence="9">Monomer.</text>
</comment>
<comment type="domain">
    <text evidence="9">The N-terminal domain has the RNA-binding Sm fold. It harbors the endoribonuclease activity.</text>
</comment>
<evidence type="ECO:0000256" key="1">
    <source>
        <dbReference type="ARBA" id="ARBA00001968"/>
    </source>
</evidence>
<dbReference type="RefSeq" id="WP_013897732.1">
    <property type="nucleotide sequence ID" value="NC_015676.1"/>
</dbReference>
<evidence type="ECO:0000313" key="12">
    <source>
        <dbReference type="Proteomes" id="UP000006622"/>
    </source>
</evidence>
<dbReference type="OrthoDB" id="31300at2157"/>
<dbReference type="EMBL" id="CP002101">
    <property type="protein sequence ID" value="AEH60293.1"/>
    <property type="molecule type" value="Genomic_DNA"/>
</dbReference>
<dbReference type="GO" id="GO:0046872">
    <property type="term" value="F:metal ion binding"/>
    <property type="evidence" value="ECO:0007669"/>
    <property type="project" value="UniProtKB-UniRule"/>
</dbReference>
<dbReference type="InterPro" id="IPR038069">
    <property type="entry name" value="Pelota/DOM34_N"/>
</dbReference>
<dbReference type="GO" id="GO:0070481">
    <property type="term" value="P:nuclear-transcribed mRNA catabolic process, non-stop decay"/>
    <property type="evidence" value="ECO:0007669"/>
    <property type="project" value="InterPro"/>
</dbReference>
<dbReference type="NCBIfam" id="TIGR00111">
    <property type="entry name" value="pelota"/>
    <property type="match status" value="1"/>
</dbReference>